<evidence type="ECO:0000256" key="2">
    <source>
        <dbReference type="ARBA" id="ARBA00022692"/>
    </source>
</evidence>
<evidence type="ECO:0000256" key="1">
    <source>
        <dbReference type="ARBA" id="ARBA00004141"/>
    </source>
</evidence>
<keyword evidence="7" id="KW-1185">Reference proteome</keyword>
<dbReference type="GO" id="GO:0016020">
    <property type="term" value="C:membrane"/>
    <property type="evidence" value="ECO:0007669"/>
    <property type="project" value="UniProtKB-SubCell"/>
</dbReference>
<feature type="transmembrane region" description="Helical" evidence="5">
    <location>
        <begin position="18"/>
        <end position="37"/>
    </location>
</feature>
<dbReference type="Proteomes" id="UP000243686">
    <property type="component" value="Unassembled WGS sequence"/>
</dbReference>
<accession>A0A1S8X348</accession>
<reference evidence="6 7" key="1">
    <citation type="submission" date="2015-03" db="EMBL/GenBank/DDBJ databases">
        <title>Draft genome of the nematode, Opisthorchis viverrini.</title>
        <authorList>
            <person name="Mitreva M."/>
        </authorList>
    </citation>
    <scope>NUCLEOTIDE SEQUENCE [LARGE SCALE GENOMIC DNA]</scope>
    <source>
        <strain evidence="6">Khon Kaen</strain>
    </source>
</reference>
<evidence type="ECO:0000313" key="6">
    <source>
        <dbReference type="EMBL" id="OON21107.1"/>
    </source>
</evidence>
<keyword evidence="3 5" id="KW-1133">Transmembrane helix</keyword>
<name>A0A1S8X348_OPIVI</name>
<evidence type="ECO:0000313" key="7">
    <source>
        <dbReference type="Proteomes" id="UP000243686"/>
    </source>
</evidence>
<dbReference type="AlphaFoldDB" id="A0A1S8X348"/>
<sequence length="62" mass="6827">MEAIQRFVKPELIDSPRLMIYVGAGGLLVNILGLIVLGTHSHDNHSGTIEVMDPLLSWEISE</sequence>
<keyword evidence="2 5" id="KW-0812">Transmembrane</keyword>
<organism evidence="6 7">
    <name type="scientific">Opisthorchis viverrini</name>
    <name type="common">Southeast Asian liver fluke</name>
    <dbReference type="NCBI Taxonomy" id="6198"/>
    <lineage>
        <taxon>Eukaryota</taxon>
        <taxon>Metazoa</taxon>
        <taxon>Spiralia</taxon>
        <taxon>Lophotrochozoa</taxon>
        <taxon>Platyhelminthes</taxon>
        <taxon>Trematoda</taxon>
        <taxon>Digenea</taxon>
        <taxon>Opisthorchiida</taxon>
        <taxon>Opisthorchiata</taxon>
        <taxon>Opisthorchiidae</taxon>
        <taxon>Opisthorchis</taxon>
    </lineage>
</organism>
<protein>
    <submittedName>
        <fullName evidence="6">Uncharacterized protein</fullName>
    </submittedName>
</protein>
<evidence type="ECO:0000256" key="3">
    <source>
        <dbReference type="ARBA" id="ARBA00022989"/>
    </source>
</evidence>
<gene>
    <name evidence="6" type="ORF">X801_03001</name>
</gene>
<dbReference type="EMBL" id="KV892282">
    <property type="protein sequence ID" value="OON21107.1"/>
    <property type="molecule type" value="Genomic_DNA"/>
</dbReference>
<dbReference type="Gene3D" id="1.20.1510.10">
    <property type="entry name" value="Cation efflux protein transmembrane domain"/>
    <property type="match status" value="1"/>
</dbReference>
<comment type="subcellular location">
    <subcellularLocation>
        <location evidence="1">Membrane</location>
        <topology evidence="1">Multi-pass membrane protein</topology>
    </subcellularLocation>
</comment>
<evidence type="ECO:0000256" key="4">
    <source>
        <dbReference type="ARBA" id="ARBA00023136"/>
    </source>
</evidence>
<keyword evidence="4 5" id="KW-0472">Membrane</keyword>
<proteinExistence type="predicted"/>
<dbReference type="SUPFAM" id="SSF161111">
    <property type="entry name" value="Cation efflux protein transmembrane domain-like"/>
    <property type="match status" value="1"/>
</dbReference>
<dbReference type="InterPro" id="IPR027469">
    <property type="entry name" value="Cation_efflux_TMD_sf"/>
</dbReference>
<evidence type="ECO:0000256" key="5">
    <source>
        <dbReference type="SAM" id="Phobius"/>
    </source>
</evidence>